<keyword evidence="2" id="KW-1185">Reference proteome</keyword>
<dbReference type="Gene3D" id="2.60.40.10">
    <property type="entry name" value="Immunoglobulins"/>
    <property type="match status" value="9"/>
</dbReference>
<evidence type="ECO:0000313" key="1">
    <source>
        <dbReference type="EMBL" id="CAD7272141.1"/>
    </source>
</evidence>
<reference evidence="1" key="1">
    <citation type="submission" date="2020-11" db="EMBL/GenBank/DDBJ databases">
        <authorList>
            <person name="Tran Van P."/>
        </authorList>
    </citation>
    <scope>NUCLEOTIDE SEQUENCE</scope>
</reference>
<dbReference type="Proteomes" id="UP000678499">
    <property type="component" value="Unassembled WGS sequence"/>
</dbReference>
<proteinExistence type="predicted"/>
<protein>
    <recommendedName>
        <fullName evidence="3">Ig-like domain-containing protein</fullName>
    </recommendedName>
</protein>
<dbReference type="OrthoDB" id="6374020at2759"/>
<dbReference type="InterPro" id="IPR013783">
    <property type="entry name" value="Ig-like_fold"/>
</dbReference>
<accession>A0A7R9BCT2</accession>
<gene>
    <name evidence="1" type="ORF">NMOB1V02_LOCUS89</name>
</gene>
<dbReference type="EMBL" id="CAJPEX010000006">
    <property type="protein sequence ID" value="CAG0912293.1"/>
    <property type="molecule type" value="Genomic_DNA"/>
</dbReference>
<dbReference type="EMBL" id="OA882043">
    <property type="protein sequence ID" value="CAD7272141.1"/>
    <property type="molecule type" value="Genomic_DNA"/>
</dbReference>
<sequence>MHLPGTPSSAKCIDPLYPQRERTPRLSRWRSELFVACSFVAIVVFATKTREAHCFGYDLVILMSSFWGSFVTEDDSCETQKAVLPNGTLIFPPFRAEDYRQEVHAQVYRCLAQNPQGMITSRDVKVRAGVDQSYRIEVNNEHVIVGNDGIVRCVIPSFASDFVEVVAWETDDGTIIPKRPTVDRAVVHQTYETGVADEYVITGNGAIFKCNIPSFVAEFVEVVSWHTASDDESYYANNARFVLKQFYEPEVLTEYIIKGNSAVLKCNIPSFVADYVTVDEWTTDQGDSFHRNAGSYVVSQSYETEADNEYVIRGNNAIMKCEIPSFVADFVKIESWEDDEGQTFYPSSGSFVVSQSYETETHNVYVIRGNSGILKCEVPSFVSDFVQVDSWQTTEGQVFYRSDNVNAVAQLYETEAENDYVIRGNNVLMKCKIPSFVADFVKVDSWEDDAGKTYFPTALSAPASALSAVFQPYETRTEDEYVIRGNSVLLKCKIPSFVADVIRVDSWEDDAGTVYHHNMVAQSYETQVYDAFVIRGNTALFKCHVPAFVSDQIDVFAWESDDGSKRWSASSNPNHLG</sequence>
<name>A0A7R9BCT2_9CRUS</name>
<evidence type="ECO:0008006" key="3">
    <source>
        <dbReference type="Google" id="ProtNLM"/>
    </source>
</evidence>
<evidence type="ECO:0000313" key="2">
    <source>
        <dbReference type="Proteomes" id="UP000678499"/>
    </source>
</evidence>
<dbReference type="AlphaFoldDB" id="A0A7R9BCT2"/>
<organism evidence="1">
    <name type="scientific">Notodromas monacha</name>
    <dbReference type="NCBI Taxonomy" id="399045"/>
    <lineage>
        <taxon>Eukaryota</taxon>
        <taxon>Metazoa</taxon>
        <taxon>Ecdysozoa</taxon>
        <taxon>Arthropoda</taxon>
        <taxon>Crustacea</taxon>
        <taxon>Oligostraca</taxon>
        <taxon>Ostracoda</taxon>
        <taxon>Podocopa</taxon>
        <taxon>Podocopida</taxon>
        <taxon>Cypridocopina</taxon>
        <taxon>Cypridoidea</taxon>
        <taxon>Cyprididae</taxon>
        <taxon>Notodromas</taxon>
    </lineage>
</organism>